<feature type="region of interest" description="Disordered" evidence="1">
    <location>
        <begin position="83"/>
        <end position="106"/>
    </location>
</feature>
<dbReference type="EMBL" id="VSRR010000570">
    <property type="protein sequence ID" value="MPC17225.1"/>
    <property type="molecule type" value="Genomic_DNA"/>
</dbReference>
<name>A0A5B7D7I4_PORTR</name>
<protein>
    <submittedName>
        <fullName evidence="2">Uncharacterized protein</fullName>
    </submittedName>
</protein>
<sequence length="106" mass="11579">MICNVVVATSVSSAIVPGYEGHLVRCCVGGAASDRIAWHWRLVWHSDCPQELRNWSGSLVAGERPMQGSRLVIFILGVQEDDDSPEIQGQRRPWGLPPLGEVSVGE</sequence>
<evidence type="ECO:0000313" key="3">
    <source>
        <dbReference type="Proteomes" id="UP000324222"/>
    </source>
</evidence>
<keyword evidence="3" id="KW-1185">Reference proteome</keyword>
<reference evidence="2 3" key="1">
    <citation type="submission" date="2019-05" db="EMBL/GenBank/DDBJ databases">
        <title>Another draft genome of Portunus trituberculatus and its Hox gene families provides insights of decapod evolution.</title>
        <authorList>
            <person name="Jeong J.-H."/>
            <person name="Song I."/>
            <person name="Kim S."/>
            <person name="Choi T."/>
            <person name="Kim D."/>
            <person name="Ryu S."/>
            <person name="Kim W."/>
        </authorList>
    </citation>
    <scope>NUCLEOTIDE SEQUENCE [LARGE SCALE GENOMIC DNA]</scope>
    <source>
        <tissue evidence="2">Muscle</tissue>
    </source>
</reference>
<accession>A0A5B7D7I4</accession>
<comment type="caution">
    <text evidence="2">The sequence shown here is derived from an EMBL/GenBank/DDBJ whole genome shotgun (WGS) entry which is preliminary data.</text>
</comment>
<organism evidence="2 3">
    <name type="scientific">Portunus trituberculatus</name>
    <name type="common">Swimming crab</name>
    <name type="synonym">Neptunus trituberculatus</name>
    <dbReference type="NCBI Taxonomy" id="210409"/>
    <lineage>
        <taxon>Eukaryota</taxon>
        <taxon>Metazoa</taxon>
        <taxon>Ecdysozoa</taxon>
        <taxon>Arthropoda</taxon>
        <taxon>Crustacea</taxon>
        <taxon>Multicrustacea</taxon>
        <taxon>Malacostraca</taxon>
        <taxon>Eumalacostraca</taxon>
        <taxon>Eucarida</taxon>
        <taxon>Decapoda</taxon>
        <taxon>Pleocyemata</taxon>
        <taxon>Brachyura</taxon>
        <taxon>Eubrachyura</taxon>
        <taxon>Portunoidea</taxon>
        <taxon>Portunidae</taxon>
        <taxon>Portuninae</taxon>
        <taxon>Portunus</taxon>
    </lineage>
</organism>
<evidence type="ECO:0000313" key="2">
    <source>
        <dbReference type="EMBL" id="MPC17225.1"/>
    </source>
</evidence>
<proteinExistence type="predicted"/>
<dbReference type="Proteomes" id="UP000324222">
    <property type="component" value="Unassembled WGS sequence"/>
</dbReference>
<gene>
    <name evidence="2" type="ORF">E2C01_010074</name>
</gene>
<evidence type="ECO:0000256" key="1">
    <source>
        <dbReference type="SAM" id="MobiDB-lite"/>
    </source>
</evidence>
<dbReference type="AlphaFoldDB" id="A0A5B7D7I4"/>